<reference evidence="14 15" key="1">
    <citation type="submission" date="2020-08" db="EMBL/GenBank/DDBJ databases">
        <title>Genomic Encyclopedia of Type Strains, Phase IV (KMG-IV): sequencing the most valuable type-strain genomes for metagenomic binning, comparative biology and taxonomic classification.</title>
        <authorList>
            <person name="Goeker M."/>
        </authorList>
    </citation>
    <scope>NUCLEOTIDE SEQUENCE [LARGE SCALE GENOMIC DNA]</scope>
    <source>
        <strain evidence="14 15">DSM 26723</strain>
    </source>
</reference>
<keyword evidence="8 11" id="KW-0798">TonB box</keyword>
<dbReference type="PANTHER" id="PTHR32552:SF81">
    <property type="entry name" value="TONB-DEPENDENT OUTER MEMBRANE RECEPTOR"/>
    <property type="match status" value="1"/>
</dbReference>
<keyword evidence="3" id="KW-1134">Transmembrane beta strand</keyword>
<keyword evidence="15" id="KW-1185">Reference proteome</keyword>
<dbReference type="SUPFAM" id="SSF56935">
    <property type="entry name" value="Porins"/>
    <property type="match status" value="1"/>
</dbReference>
<dbReference type="GO" id="GO:0006826">
    <property type="term" value="P:iron ion transport"/>
    <property type="evidence" value="ECO:0007669"/>
    <property type="project" value="UniProtKB-KW"/>
</dbReference>
<evidence type="ECO:0000256" key="3">
    <source>
        <dbReference type="ARBA" id="ARBA00022452"/>
    </source>
</evidence>
<evidence type="ECO:0000313" key="14">
    <source>
        <dbReference type="EMBL" id="MBB6093498.1"/>
    </source>
</evidence>
<keyword evidence="4" id="KW-0410">Iron transport</keyword>
<keyword evidence="6" id="KW-0408">Iron</keyword>
<dbReference type="InterPro" id="IPR012910">
    <property type="entry name" value="Plug_dom"/>
</dbReference>
<keyword evidence="7" id="KW-0406">Ion transport</keyword>
<dbReference type="Gene3D" id="2.40.170.20">
    <property type="entry name" value="TonB-dependent receptor, beta-barrel domain"/>
    <property type="match status" value="3"/>
</dbReference>
<name>A0A841HMU8_9GAMM</name>
<feature type="domain" description="TonB-dependent receptor-like beta-barrel" evidence="12">
    <location>
        <begin position="600"/>
        <end position="942"/>
    </location>
</feature>
<evidence type="ECO:0000259" key="12">
    <source>
        <dbReference type="Pfam" id="PF00593"/>
    </source>
</evidence>
<comment type="caution">
    <text evidence="14">The sequence shown here is derived from an EMBL/GenBank/DDBJ whole genome shotgun (WGS) entry which is preliminary data.</text>
</comment>
<dbReference type="RefSeq" id="WP_184331978.1">
    <property type="nucleotide sequence ID" value="NZ_JACHHZ010000003.1"/>
</dbReference>
<dbReference type="InterPro" id="IPR036942">
    <property type="entry name" value="Beta-barrel_TonB_sf"/>
</dbReference>
<proteinExistence type="inferred from homology"/>
<keyword evidence="10" id="KW-0998">Cell outer membrane</keyword>
<dbReference type="GO" id="GO:0009279">
    <property type="term" value="C:cell outer membrane"/>
    <property type="evidence" value="ECO:0007669"/>
    <property type="project" value="UniProtKB-SubCell"/>
</dbReference>
<dbReference type="PANTHER" id="PTHR32552">
    <property type="entry name" value="FERRICHROME IRON RECEPTOR-RELATED"/>
    <property type="match status" value="1"/>
</dbReference>
<evidence type="ECO:0000256" key="7">
    <source>
        <dbReference type="ARBA" id="ARBA00023065"/>
    </source>
</evidence>
<comment type="subcellular location">
    <subcellularLocation>
        <location evidence="1">Cell outer membrane</location>
        <topology evidence="1">Multi-pass membrane protein</topology>
    </subcellularLocation>
</comment>
<dbReference type="InterPro" id="IPR000531">
    <property type="entry name" value="Beta-barrel_TonB"/>
</dbReference>
<feature type="domain" description="TonB-dependent receptor plug" evidence="13">
    <location>
        <begin position="51"/>
        <end position="160"/>
    </location>
</feature>
<evidence type="ECO:0000256" key="9">
    <source>
        <dbReference type="ARBA" id="ARBA00023136"/>
    </source>
</evidence>
<keyword evidence="14" id="KW-0675">Receptor</keyword>
<comment type="similarity">
    <text evidence="11">Belongs to the TonB-dependent receptor family.</text>
</comment>
<evidence type="ECO:0000256" key="4">
    <source>
        <dbReference type="ARBA" id="ARBA00022496"/>
    </source>
</evidence>
<dbReference type="AlphaFoldDB" id="A0A841HMU8"/>
<evidence type="ECO:0000256" key="11">
    <source>
        <dbReference type="RuleBase" id="RU003357"/>
    </source>
</evidence>
<protein>
    <submittedName>
        <fullName evidence="14">Outer membrane receptor protein involved in Fe transport</fullName>
    </submittedName>
</protein>
<evidence type="ECO:0000313" key="15">
    <source>
        <dbReference type="Proteomes" id="UP000588068"/>
    </source>
</evidence>
<evidence type="ECO:0000256" key="6">
    <source>
        <dbReference type="ARBA" id="ARBA00023004"/>
    </source>
</evidence>
<evidence type="ECO:0000256" key="10">
    <source>
        <dbReference type="ARBA" id="ARBA00023237"/>
    </source>
</evidence>
<gene>
    <name evidence="14" type="ORF">HNQ60_002379</name>
</gene>
<dbReference type="EMBL" id="JACHHZ010000003">
    <property type="protein sequence ID" value="MBB6093498.1"/>
    <property type="molecule type" value="Genomic_DNA"/>
</dbReference>
<accession>A0A841HMU8</accession>
<dbReference type="Pfam" id="PF07715">
    <property type="entry name" value="Plug"/>
    <property type="match status" value="1"/>
</dbReference>
<evidence type="ECO:0000256" key="5">
    <source>
        <dbReference type="ARBA" id="ARBA00022692"/>
    </source>
</evidence>
<keyword evidence="9 11" id="KW-0472">Membrane</keyword>
<keyword evidence="2" id="KW-0813">Transport</keyword>
<dbReference type="InterPro" id="IPR039426">
    <property type="entry name" value="TonB-dep_rcpt-like"/>
</dbReference>
<evidence type="ECO:0000256" key="1">
    <source>
        <dbReference type="ARBA" id="ARBA00004571"/>
    </source>
</evidence>
<keyword evidence="5" id="KW-0812">Transmembrane</keyword>
<evidence type="ECO:0000256" key="8">
    <source>
        <dbReference type="ARBA" id="ARBA00023077"/>
    </source>
</evidence>
<dbReference type="Pfam" id="PF00593">
    <property type="entry name" value="TonB_dep_Rec_b-barrel"/>
    <property type="match status" value="1"/>
</dbReference>
<dbReference type="Proteomes" id="UP000588068">
    <property type="component" value="Unassembled WGS sequence"/>
</dbReference>
<sequence length="995" mass="107941">MGISKRRAVSAVTVGGLALCGVVGAQESGRSTPQLAVEEVIVTATRRETNLMETAGAISVLGGQELEARGIINIARLDSIAPNLKVLDQQNQGMGAVQIAMRGIVNSSFIEIGDPNVGFHVDGVYMSRPQSSLNLLFDAQRMEISRGPQGTLYGRNSTVGSINVVNNRPDTDDFGVSGSLEYGNYDNKIVSGVLNVPVIQDVLAIRASGFWQERDTYYNLHDDDILVLPGGLTLEDSPYRQQWGNGTGDDGAGAIDQNAWRISALLTPLEDLSLYASYEVFNNKSPIAPSTVRGSEYTAYLSNPHVTDQKIESLRGELKYEIADAVELKATYGDQTYNHEILVDLDAGTSRYSPERANALPGDSLTFEQTFYDRDWTTDSTSYELVASSTYDSSVQWLVGYFNFKEDTFRDFWIDLPTNNSGIINFNQPSREATSEAAFGRIDWKITGDVKLAVGLRRTEDQRTDTGVNRFSSFPEPGLINAFGSPVFVANGGATDLEFLCSQNLPVGPCAGVGPLPSPITGVNGVPLRVPGLNDGFAAAVGSPIGQVDAGIAAATAPGASVFTNAITTDAQLREISRILSAGQEVALVGAAGSFPRVFFTNQEFSYTDWSVGLDWSPRDGSLMYGTVSTGHKAGSQEIFYHPRLHQFINSILEPEELISYELGWKEQFEQVGEGLNVSAALFYMDYKDKQQSVFVDGGDLFCADTFGDFNGDGFLENFVQFLQGVPIFASSAALVNSGNAILRPDVIGVDGQPSWELSPAQIQQAVANCSQGSTGTDAPLADQPGMPNFLELMQINFGDATIAGLELEYAWNITTQDRLSGFATMNLINEVKDPRPDALPFNLNDSLACSDRVGGCPNILATDGNELPFAPDFTFRAVYEHDFPIGNSLITAAVDFSYSGDYWLSVWNTDCYQSVRLGTEVCNNGDKQEAYELVDLRLRYTGPGGKFWIEGFSTNVTGTKYATGSIRPTNEDSVTPYAFNAPRMYGVRTGFNFF</sequence>
<organism evidence="14 15">
    <name type="scientific">Povalibacter uvarum</name>
    <dbReference type="NCBI Taxonomy" id="732238"/>
    <lineage>
        <taxon>Bacteria</taxon>
        <taxon>Pseudomonadati</taxon>
        <taxon>Pseudomonadota</taxon>
        <taxon>Gammaproteobacteria</taxon>
        <taxon>Steroidobacterales</taxon>
        <taxon>Steroidobacteraceae</taxon>
        <taxon>Povalibacter</taxon>
    </lineage>
</organism>
<evidence type="ECO:0000259" key="13">
    <source>
        <dbReference type="Pfam" id="PF07715"/>
    </source>
</evidence>
<evidence type="ECO:0000256" key="2">
    <source>
        <dbReference type="ARBA" id="ARBA00022448"/>
    </source>
</evidence>